<evidence type="ECO:0008006" key="3">
    <source>
        <dbReference type="Google" id="ProtNLM"/>
    </source>
</evidence>
<comment type="caution">
    <text evidence="1">The sequence shown here is derived from an EMBL/GenBank/DDBJ whole genome shotgun (WGS) entry which is preliminary data.</text>
</comment>
<dbReference type="RefSeq" id="WP_183852501.1">
    <property type="nucleotide sequence ID" value="NZ_JACHOO010000001.1"/>
</dbReference>
<keyword evidence="2" id="KW-1185">Reference proteome</keyword>
<proteinExistence type="predicted"/>
<dbReference type="EMBL" id="JACHOO010000001">
    <property type="protein sequence ID" value="MBB5751648.1"/>
    <property type="molecule type" value="Genomic_DNA"/>
</dbReference>
<sequence>MGGFVERTLRSGWPTGSIDLLLRAATLADSGAAAEAWHAFEAAADFDALPWGEYRLISLAAPRIAMFAPASPYAPRIAGIERAIWSRSQLAIGAVSPVLRRLAAAGIELLAVKGAARAASGDLSARGRIVNDIDVCVRPVQLEAAYDIVTGAGWIPSGSGTVLYHRSQLADAVGINLLSGRFGNLDLHRTPFHSPFDNMEADREIWRHARAARLGGVAVLIPDPTDTTTLAIAHGVHDAHKSSDWLADIAHMADQGIDWDRLEDDLVRRRLDVAGALVLGYVRERLQRPVPEGMLRRLEGRAGRHPLRLLATVAEARPKNASLGFFWTARLFAKQMRHGLARRRKRVRSRLVLPALRLPPAPSPTAESAGPEAIEAAIALPGVKAGHGWRGLVDLAVEAELPPATRRVDFEINTAGRHHLRLRAYVRDKGARRGVFRFRFRLALEPGETGLAIAAAPSRSFNTDAPAEMHAKYDAVPFRLIAARAVPSAG</sequence>
<dbReference type="Proteomes" id="UP000523821">
    <property type="component" value="Unassembled WGS sequence"/>
</dbReference>
<name>A0A7W9FKV4_9HYPH</name>
<protein>
    <recommendedName>
        <fullName evidence="3">Nucleotidyltransferase family protein</fullName>
    </recommendedName>
</protein>
<accession>A0A7W9FKV4</accession>
<dbReference type="AlphaFoldDB" id="A0A7W9FKV4"/>
<reference evidence="1 2" key="1">
    <citation type="submission" date="2020-08" db="EMBL/GenBank/DDBJ databases">
        <title>Genomic Encyclopedia of Type Strains, Phase IV (KMG-IV): sequencing the most valuable type-strain genomes for metagenomic binning, comparative biology and taxonomic classification.</title>
        <authorList>
            <person name="Goeker M."/>
        </authorList>
    </citation>
    <scope>NUCLEOTIDE SEQUENCE [LARGE SCALE GENOMIC DNA]</scope>
    <source>
        <strain evidence="1 2">DSM 16268</strain>
    </source>
</reference>
<dbReference type="Pfam" id="PF14907">
    <property type="entry name" value="NTP_transf_5"/>
    <property type="match status" value="1"/>
</dbReference>
<gene>
    <name evidence="1" type="ORF">GGQ63_000691</name>
</gene>
<organism evidence="1 2">
    <name type="scientific">Prosthecomicrobium pneumaticum</name>
    <dbReference type="NCBI Taxonomy" id="81895"/>
    <lineage>
        <taxon>Bacteria</taxon>
        <taxon>Pseudomonadati</taxon>
        <taxon>Pseudomonadota</taxon>
        <taxon>Alphaproteobacteria</taxon>
        <taxon>Hyphomicrobiales</taxon>
        <taxon>Kaistiaceae</taxon>
        <taxon>Prosthecomicrobium</taxon>
    </lineage>
</organism>
<evidence type="ECO:0000313" key="2">
    <source>
        <dbReference type="Proteomes" id="UP000523821"/>
    </source>
</evidence>
<dbReference type="InterPro" id="IPR039498">
    <property type="entry name" value="NTP_transf_5"/>
</dbReference>
<evidence type="ECO:0000313" key="1">
    <source>
        <dbReference type="EMBL" id="MBB5751648.1"/>
    </source>
</evidence>